<dbReference type="STRING" id="1123024.GCA_000423625_02826"/>
<dbReference type="RefSeq" id="WP_147201151.1">
    <property type="nucleotide sequence ID" value="NZ_AUII01000012.1"/>
</dbReference>
<feature type="region of interest" description="Disordered" evidence="1">
    <location>
        <begin position="1"/>
        <end position="23"/>
    </location>
</feature>
<dbReference type="AlphaFoldDB" id="A0A511D3E8"/>
<gene>
    <name evidence="2" type="ORF">PA7_31320</name>
</gene>
<dbReference type="Proteomes" id="UP000321328">
    <property type="component" value="Unassembled WGS sequence"/>
</dbReference>
<organism evidence="2 3">
    <name type="scientific">Pseudonocardia asaccharolytica DSM 44247 = NBRC 16224</name>
    <dbReference type="NCBI Taxonomy" id="1123024"/>
    <lineage>
        <taxon>Bacteria</taxon>
        <taxon>Bacillati</taxon>
        <taxon>Actinomycetota</taxon>
        <taxon>Actinomycetes</taxon>
        <taxon>Pseudonocardiales</taxon>
        <taxon>Pseudonocardiaceae</taxon>
        <taxon>Pseudonocardia</taxon>
    </lineage>
</organism>
<evidence type="ECO:0000313" key="2">
    <source>
        <dbReference type="EMBL" id="GEL19295.1"/>
    </source>
</evidence>
<accession>A0A511D3E8</accession>
<keyword evidence="3" id="KW-1185">Reference proteome</keyword>
<comment type="caution">
    <text evidence="2">The sequence shown here is derived from an EMBL/GenBank/DDBJ whole genome shotgun (WGS) entry which is preliminary data.</text>
</comment>
<evidence type="ECO:0000256" key="1">
    <source>
        <dbReference type="SAM" id="MobiDB-lite"/>
    </source>
</evidence>
<proteinExistence type="predicted"/>
<reference evidence="2 3" key="1">
    <citation type="submission" date="2019-07" db="EMBL/GenBank/DDBJ databases">
        <title>Whole genome shotgun sequence of Pseudonocardia asaccharolytica NBRC 16224.</title>
        <authorList>
            <person name="Hosoyama A."/>
            <person name="Uohara A."/>
            <person name="Ohji S."/>
            <person name="Ichikawa N."/>
        </authorList>
    </citation>
    <scope>NUCLEOTIDE SEQUENCE [LARGE SCALE GENOMIC DNA]</scope>
    <source>
        <strain evidence="2 3">NBRC 16224</strain>
    </source>
</reference>
<sequence length="90" mass="9802">MTHQAYPPAPTVPRRRSEGGGNILGPAAALAIVEQRAPALRELRDHLGLDHVGGVLRRVDHPARTAHTVAFAMRACAKQLRACHLERTNQ</sequence>
<dbReference type="EMBL" id="BJVI01000035">
    <property type="protein sequence ID" value="GEL19295.1"/>
    <property type="molecule type" value="Genomic_DNA"/>
</dbReference>
<name>A0A511D3E8_9PSEU</name>
<protein>
    <submittedName>
        <fullName evidence="2">Uncharacterized protein</fullName>
    </submittedName>
</protein>
<evidence type="ECO:0000313" key="3">
    <source>
        <dbReference type="Proteomes" id="UP000321328"/>
    </source>
</evidence>